<keyword evidence="3" id="KW-1185">Reference proteome</keyword>
<feature type="transmembrane region" description="Helical" evidence="1">
    <location>
        <begin position="82"/>
        <end position="100"/>
    </location>
</feature>
<keyword evidence="1" id="KW-1133">Transmembrane helix</keyword>
<dbReference type="AlphaFoldDB" id="A0A7G6X574"/>
<evidence type="ECO:0000313" key="2">
    <source>
        <dbReference type="EMBL" id="QNE21389.1"/>
    </source>
</evidence>
<evidence type="ECO:0000256" key="1">
    <source>
        <dbReference type="SAM" id="Phobius"/>
    </source>
</evidence>
<keyword evidence="1" id="KW-0472">Membrane</keyword>
<name>A0A7G6X574_9ACTN</name>
<dbReference type="Proteomes" id="UP000515563">
    <property type="component" value="Chromosome"/>
</dbReference>
<evidence type="ECO:0008006" key="4">
    <source>
        <dbReference type="Google" id="ProtNLM"/>
    </source>
</evidence>
<gene>
    <name evidence="2" type="ORF">F1D05_30050</name>
</gene>
<organism evidence="2 3">
    <name type="scientific">Kribbella qitaiheensis</name>
    <dbReference type="NCBI Taxonomy" id="1544730"/>
    <lineage>
        <taxon>Bacteria</taxon>
        <taxon>Bacillati</taxon>
        <taxon>Actinomycetota</taxon>
        <taxon>Actinomycetes</taxon>
        <taxon>Propionibacteriales</taxon>
        <taxon>Kribbellaceae</taxon>
        <taxon>Kribbella</taxon>
    </lineage>
</organism>
<dbReference type="KEGG" id="kqi:F1D05_30050"/>
<keyword evidence="1" id="KW-0812">Transmembrane</keyword>
<feature type="transmembrane region" description="Helical" evidence="1">
    <location>
        <begin position="136"/>
        <end position="160"/>
    </location>
</feature>
<accession>A0A7G6X574</accession>
<proteinExistence type="predicted"/>
<reference evidence="2 3" key="2">
    <citation type="journal article" date="2020" name="Microbiol. Resour. Announc.">
        <title>Antarctic desert soil bacteria exhibit high novel natural product potential, evaluated through long-read genome sequencing and comparative genomics.</title>
        <authorList>
            <person name="Benaud N."/>
            <person name="Edwards R.J."/>
            <person name="Amos T.G."/>
            <person name="D'Agostino P.M."/>
            <person name="Gutierrez-Chavez C."/>
            <person name="Montgomery K."/>
            <person name="Nicetic I."/>
            <person name="Ferrari B.C."/>
        </authorList>
    </citation>
    <scope>NUCLEOTIDE SEQUENCE [LARGE SCALE GENOMIC DNA]</scope>
    <source>
        <strain evidence="2 3">SPB151</strain>
    </source>
</reference>
<protein>
    <recommendedName>
        <fullName evidence="4">Trp biosynthesis-associated membrane protein</fullName>
    </recommendedName>
</protein>
<reference evidence="3" key="1">
    <citation type="submission" date="2019-09" db="EMBL/GenBank/DDBJ databases">
        <title>Antimicrobial potential of Antarctic Bacteria.</title>
        <authorList>
            <person name="Benaud N."/>
            <person name="Edwards R.J."/>
            <person name="Ferrari B.C."/>
        </authorList>
    </citation>
    <scope>NUCLEOTIDE SEQUENCE [LARGE SCALE GENOMIC DNA]</scope>
    <source>
        <strain evidence="3">SPB151</strain>
    </source>
</reference>
<dbReference type="EMBL" id="CP043661">
    <property type="protein sequence ID" value="QNE21389.1"/>
    <property type="molecule type" value="Genomic_DNA"/>
</dbReference>
<feature type="transmembrane region" description="Helical" evidence="1">
    <location>
        <begin position="107"/>
        <end position="124"/>
    </location>
</feature>
<evidence type="ECO:0000313" key="3">
    <source>
        <dbReference type="Proteomes" id="UP000515563"/>
    </source>
</evidence>
<sequence>MKTRWMARVSLPAVLAVLLMASAALLVVGAAIEHGTGGESRTESVQTGEAGEGAYHDEAPESAAAEGEAAHGETVLGMELESPVSIAALVVVSLALAGWVWRRPTRLTAAILVVFAAVVAVADGREVGHQLSGDHAGLAAVAAVLVVFRLATIIGAAQLWRSMSPGVQATAPGA</sequence>
<dbReference type="RefSeq" id="WP_185443790.1">
    <property type="nucleotide sequence ID" value="NZ_CP043661.1"/>
</dbReference>